<evidence type="ECO:0000313" key="8">
    <source>
        <dbReference type="Proteomes" id="UP001236507"/>
    </source>
</evidence>
<comment type="caution">
    <text evidence="7">The sequence shown here is derived from an EMBL/GenBank/DDBJ whole genome shotgun (WGS) entry which is preliminary data.</text>
</comment>
<dbReference type="EMBL" id="JASHIF010000012">
    <property type="protein sequence ID" value="MDI9860604.1"/>
    <property type="molecule type" value="Genomic_DNA"/>
</dbReference>
<dbReference type="NCBIfam" id="TIGR02937">
    <property type="entry name" value="sigma70-ECF"/>
    <property type="match status" value="1"/>
</dbReference>
<dbReference type="PANTHER" id="PTHR43133">
    <property type="entry name" value="RNA POLYMERASE ECF-TYPE SIGMA FACTO"/>
    <property type="match status" value="1"/>
</dbReference>
<dbReference type="InterPro" id="IPR039425">
    <property type="entry name" value="RNA_pol_sigma-70-like"/>
</dbReference>
<keyword evidence="3" id="KW-0731">Sigma factor</keyword>
<evidence type="ECO:0000259" key="5">
    <source>
        <dbReference type="Pfam" id="PF04542"/>
    </source>
</evidence>
<dbReference type="Pfam" id="PF04542">
    <property type="entry name" value="Sigma70_r2"/>
    <property type="match status" value="1"/>
</dbReference>
<dbReference type="Proteomes" id="UP001236507">
    <property type="component" value="Unassembled WGS sequence"/>
</dbReference>
<organism evidence="7 8">
    <name type="scientific">Flectobacillus roseus</name>
    <dbReference type="NCBI Taxonomy" id="502259"/>
    <lineage>
        <taxon>Bacteria</taxon>
        <taxon>Pseudomonadati</taxon>
        <taxon>Bacteroidota</taxon>
        <taxon>Cytophagia</taxon>
        <taxon>Cytophagales</taxon>
        <taxon>Flectobacillaceae</taxon>
        <taxon>Flectobacillus</taxon>
    </lineage>
</organism>
<evidence type="ECO:0000313" key="7">
    <source>
        <dbReference type="EMBL" id="MDI9860604.1"/>
    </source>
</evidence>
<dbReference type="Gene3D" id="1.10.10.10">
    <property type="entry name" value="Winged helix-like DNA-binding domain superfamily/Winged helix DNA-binding domain"/>
    <property type="match status" value="1"/>
</dbReference>
<dbReference type="PANTHER" id="PTHR43133:SF45">
    <property type="entry name" value="RNA POLYMERASE ECF-TYPE SIGMA FACTOR"/>
    <property type="match status" value="1"/>
</dbReference>
<evidence type="ECO:0000256" key="2">
    <source>
        <dbReference type="ARBA" id="ARBA00023015"/>
    </source>
</evidence>
<evidence type="ECO:0000256" key="4">
    <source>
        <dbReference type="ARBA" id="ARBA00023163"/>
    </source>
</evidence>
<keyword evidence="4" id="KW-0804">Transcription</keyword>
<dbReference type="InterPro" id="IPR013324">
    <property type="entry name" value="RNA_pol_sigma_r3/r4-like"/>
</dbReference>
<dbReference type="InterPro" id="IPR007627">
    <property type="entry name" value="RNA_pol_sigma70_r2"/>
</dbReference>
<dbReference type="Pfam" id="PF08281">
    <property type="entry name" value="Sigma70_r4_2"/>
    <property type="match status" value="1"/>
</dbReference>
<gene>
    <name evidence="7" type="ORF">QM524_15420</name>
</gene>
<keyword evidence="2" id="KW-0805">Transcription regulation</keyword>
<accession>A0ABT6YAY2</accession>
<dbReference type="SUPFAM" id="SSF88659">
    <property type="entry name" value="Sigma3 and sigma4 domains of RNA polymerase sigma factors"/>
    <property type="match status" value="1"/>
</dbReference>
<evidence type="ECO:0000256" key="3">
    <source>
        <dbReference type="ARBA" id="ARBA00023082"/>
    </source>
</evidence>
<comment type="similarity">
    <text evidence="1">Belongs to the sigma-70 factor family. ECF subfamily.</text>
</comment>
<dbReference type="RefSeq" id="WP_283345263.1">
    <property type="nucleotide sequence ID" value="NZ_JASHIF010000012.1"/>
</dbReference>
<feature type="domain" description="RNA polymerase sigma factor 70 region 4 type 2" evidence="6">
    <location>
        <begin position="128"/>
        <end position="179"/>
    </location>
</feature>
<feature type="domain" description="RNA polymerase sigma-70 region 2" evidence="5">
    <location>
        <begin position="35"/>
        <end position="100"/>
    </location>
</feature>
<dbReference type="InterPro" id="IPR014284">
    <property type="entry name" value="RNA_pol_sigma-70_dom"/>
</dbReference>
<keyword evidence="8" id="KW-1185">Reference proteome</keyword>
<dbReference type="InterPro" id="IPR013249">
    <property type="entry name" value="RNA_pol_sigma70_r4_t2"/>
</dbReference>
<evidence type="ECO:0000256" key="1">
    <source>
        <dbReference type="ARBA" id="ARBA00010641"/>
    </source>
</evidence>
<dbReference type="Gene3D" id="1.10.1740.10">
    <property type="match status" value="1"/>
</dbReference>
<dbReference type="SUPFAM" id="SSF88946">
    <property type="entry name" value="Sigma2 domain of RNA polymerase sigma factors"/>
    <property type="match status" value="1"/>
</dbReference>
<dbReference type="InterPro" id="IPR036388">
    <property type="entry name" value="WH-like_DNA-bd_sf"/>
</dbReference>
<protein>
    <submittedName>
        <fullName evidence="7">Sigma-70 family RNA polymerase sigma factor</fullName>
    </submittedName>
</protein>
<sequence length="186" mass="21953">MATYFRQGQRTTHHSQLKTQNAYVSIEKQFVTALQAHQAIIHKICGMYCRDFDDRKDLFQEIVIQLWKAFPKFRQESKVSTWVYQIALNVAISDLRKIKRKPVAQSLDELNHDIPDWIPDTGQEEKLQLLYKAMEHLSSVEKALLMLYFEEKENEEIAEIMGITANNVRVKMTRIREKLRTEIGRK</sequence>
<name>A0ABT6YAY2_9BACT</name>
<dbReference type="InterPro" id="IPR013325">
    <property type="entry name" value="RNA_pol_sigma_r2"/>
</dbReference>
<evidence type="ECO:0000259" key="6">
    <source>
        <dbReference type="Pfam" id="PF08281"/>
    </source>
</evidence>
<reference evidence="7 8" key="1">
    <citation type="submission" date="2023-05" db="EMBL/GenBank/DDBJ databases">
        <title>Novel species of genus Flectobacillus isolated from stream in China.</title>
        <authorList>
            <person name="Lu H."/>
        </authorList>
    </citation>
    <scope>NUCLEOTIDE SEQUENCE [LARGE SCALE GENOMIC DNA]</scope>
    <source>
        <strain evidence="7 8">KCTC 42575</strain>
    </source>
</reference>
<proteinExistence type="inferred from homology"/>